<dbReference type="Proteomes" id="UP000183832">
    <property type="component" value="Unassembled WGS sequence"/>
</dbReference>
<proteinExistence type="predicted"/>
<organism evidence="1 2">
    <name type="scientific">Clunio marinus</name>
    <dbReference type="NCBI Taxonomy" id="568069"/>
    <lineage>
        <taxon>Eukaryota</taxon>
        <taxon>Metazoa</taxon>
        <taxon>Ecdysozoa</taxon>
        <taxon>Arthropoda</taxon>
        <taxon>Hexapoda</taxon>
        <taxon>Insecta</taxon>
        <taxon>Pterygota</taxon>
        <taxon>Neoptera</taxon>
        <taxon>Endopterygota</taxon>
        <taxon>Diptera</taxon>
        <taxon>Nematocera</taxon>
        <taxon>Chironomoidea</taxon>
        <taxon>Chironomidae</taxon>
        <taxon>Clunio</taxon>
    </lineage>
</organism>
<evidence type="ECO:0000313" key="2">
    <source>
        <dbReference type="Proteomes" id="UP000183832"/>
    </source>
</evidence>
<dbReference type="AlphaFoldDB" id="A0A1J1IUP0"/>
<evidence type="ECO:0000313" key="1">
    <source>
        <dbReference type="EMBL" id="CRL02854.1"/>
    </source>
</evidence>
<name>A0A1J1IUP0_9DIPT</name>
<sequence>MRTKPPAVCLRYSHESQVSVVGLNLIKKQYFTLVAEIK</sequence>
<reference evidence="1 2" key="1">
    <citation type="submission" date="2015-04" db="EMBL/GenBank/DDBJ databases">
        <authorList>
            <person name="Syromyatnikov M.Y."/>
            <person name="Popov V.N."/>
        </authorList>
    </citation>
    <scope>NUCLEOTIDE SEQUENCE [LARGE SCALE GENOMIC DNA]</scope>
</reference>
<dbReference type="EMBL" id="CVRI01000058">
    <property type="protein sequence ID" value="CRL02854.1"/>
    <property type="molecule type" value="Genomic_DNA"/>
</dbReference>
<accession>A0A1J1IUP0</accession>
<protein>
    <submittedName>
        <fullName evidence="1">CLUMA_CG015819, isoform A</fullName>
    </submittedName>
</protein>
<gene>
    <name evidence="1" type="ORF">CLUMA_CG015819</name>
</gene>
<keyword evidence="2" id="KW-1185">Reference proteome</keyword>